<dbReference type="Gene3D" id="3.40.50.410">
    <property type="entry name" value="von Willebrand factor, type A domain"/>
    <property type="match status" value="1"/>
</dbReference>
<dbReference type="InterPro" id="IPR036465">
    <property type="entry name" value="vWFA_dom_sf"/>
</dbReference>
<evidence type="ECO:0000313" key="1">
    <source>
        <dbReference type="EMBL" id="CAF0903885.1"/>
    </source>
</evidence>
<comment type="caution">
    <text evidence="1">The sequence shown here is derived from an EMBL/GenBank/DDBJ whole genome shotgun (WGS) entry which is preliminary data.</text>
</comment>
<keyword evidence="2" id="KW-1185">Reference proteome</keyword>
<organism evidence="1 2">
    <name type="scientific">Brachionus calyciflorus</name>
    <dbReference type="NCBI Taxonomy" id="104777"/>
    <lineage>
        <taxon>Eukaryota</taxon>
        <taxon>Metazoa</taxon>
        <taxon>Spiralia</taxon>
        <taxon>Gnathifera</taxon>
        <taxon>Rotifera</taxon>
        <taxon>Eurotatoria</taxon>
        <taxon>Monogononta</taxon>
        <taxon>Pseudotrocha</taxon>
        <taxon>Ploima</taxon>
        <taxon>Brachionidae</taxon>
        <taxon>Brachionus</taxon>
    </lineage>
</organism>
<sequence length="297" mass="34138">MTSFKSNEFYNSTNQLNNQSLNIQPPSYEQTIKPDSLDWEEKFHNVIALHEINQFYANKIKCLSKFKIVFVFDDSGSMKATLKKSPLNTYGLKATRWDELQYFAKIGIDIANLFNSNGTDVYFLNGNSVHNVSSFNNLAPYFQRAPSGYTPLSRVINSVLNNNNPMVLGDKKLLIVVVTDGEPTDDIGKSDIKGFKNVLKFRHPNIHTTIVSCTDDRITMSYLNNWDRFIPRLDVMDDFVSERKEVFRLKGSNFPFSFGDYVVKCIIGSIDMAFDQMDETISFRRSFKKRKDKCPVM</sequence>
<dbReference type="Proteomes" id="UP000663879">
    <property type="component" value="Unassembled WGS sequence"/>
</dbReference>
<dbReference type="OrthoDB" id="2142040at2759"/>
<name>A0A813ZUW5_9BILA</name>
<dbReference type="SUPFAM" id="SSF53300">
    <property type="entry name" value="vWA-like"/>
    <property type="match status" value="1"/>
</dbReference>
<reference evidence="1" key="1">
    <citation type="submission" date="2021-02" db="EMBL/GenBank/DDBJ databases">
        <authorList>
            <person name="Nowell W R."/>
        </authorList>
    </citation>
    <scope>NUCLEOTIDE SEQUENCE</scope>
    <source>
        <strain evidence="1">Ploen Becks lab</strain>
    </source>
</reference>
<dbReference type="PANTHER" id="PTHR34706:SF1">
    <property type="entry name" value="VWFA DOMAIN-CONTAINING PROTEIN"/>
    <property type="match status" value="1"/>
</dbReference>
<dbReference type="AlphaFoldDB" id="A0A813ZUW5"/>
<dbReference type="PANTHER" id="PTHR34706">
    <property type="entry name" value="SLR1338 PROTEIN"/>
    <property type="match status" value="1"/>
</dbReference>
<dbReference type="EMBL" id="CAJNOC010001965">
    <property type="protein sequence ID" value="CAF0903885.1"/>
    <property type="molecule type" value="Genomic_DNA"/>
</dbReference>
<accession>A0A813ZUW5</accession>
<evidence type="ECO:0000313" key="2">
    <source>
        <dbReference type="Proteomes" id="UP000663879"/>
    </source>
</evidence>
<gene>
    <name evidence="1" type="ORF">OXX778_LOCUS11542</name>
</gene>
<evidence type="ECO:0008006" key="3">
    <source>
        <dbReference type="Google" id="ProtNLM"/>
    </source>
</evidence>
<protein>
    <recommendedName>
        <fullName evidence="3">VWFA domain-containing protein</fullName>
    </recommendedName>
</protein>
<proteinExistence type="predicted"/>